<dbReference type="Proteomes" id="UP000000305">
    <property type="component" value="Unassembled WGS sequence"/>
</dbReference>
<evidence type="ECO:0000256" key="5">
    <source>
        <dbReference type="PROSITE-ProRule" id="PRU00108"/>
    </source>
</evidence>
<dbReference type="GO" id="GO:0003677">
    <property type="term" value="F:DNA binding"/>
    <property type="evidence" value="ECO:0007669"/>
    <property type="project" value="UniProtKB-UniRule"/>
</dbReference>
<evidence type="ECO:0000259" key="7">
    <source>
        <dbReference type="PROSITE" id="PS50071"/>
    </source>
</evidence>
<dbReference type="InterPro" id="IPR050255">
    <property type="entry name" value="POU_domain_TF"/>
</dbReference>
<dbReference type="eggNOG" id="KOG3802">
    <property type="taxonomic scope" value="Eukaryota"/>
</dbReference>
<dbReference type="InParanoid" id="E9FWA4"/>
<feature type="non-terminal residue" evidence="8">
    <location>
        <position position="56"/>
    </location>
</feature>
<evidence type="ECO:0000313" key="9">
    <source>
        <dbReference type="Proteomes" id="UP000000305"/>
    </source>
</evidence>
<reference evidence="8 9" key="1">
    <citation type="journal article" date="2011" name="Science">
        <title>The ecoresponsive genome of Daphnia pulex.</title>
        <authorList>
            <person name="Colbourne J.K."/>
            <person name="Pfrender M.E."/>
            <person name="Gilbert D."/>
            <person name="Thomas W.K."/>
            <person name="Tucker A."/>
            <person name="Oakley T.H."/>
            <person name="Tokishita S."/>
            <person name="Aerts A."/>
            <person name="Arnold G.J."/>
            <person name="Basu M.K."/>
            <person name="Bauer D.J."/>
            <person name="Caceres C.E."/>
            <person name="Carmel L."/>
            <person name="Casola C."/>
            <person name="Choi J.H."/>
            <person name="Detter J.C."/>
            <person name="Dong Q."/>
            <person name="Dusheyko S."/>
            <person name="Eads B.D."/>
            <person name="Frohlich T."/>
            <person name="Geiler-Samerotte K.A."/>
            <person name="Gerlach D."/>
            <person name="Hatcher P."/>
            <person name="Jogdeo S."/>
            <person name="Krijgsveld J."/>
            <person name="Kriventseva E.V."/>
            <person name="Kultz D."/>
            <person name="Laforsch C."/>
            <person name="Lindquist E."/>
            <person name="Lopez J."/>
            <person name="Manak J.R."/>
            <person name="Muller J."/>
            <person name="Pangilinan J."/>
            <person name="Patwardhan R.P."/>
            <person name="Pitluck S."/>
            <person name="Pritham E.J."/>
            <person name="Rechtsteiner A."/>
            <person name="Rho M."/>
            <person name="Rogozin I.B."/>
            <person name="Sakarya O."/>
            <person name="Salamov A."/>
            <person name="Schaack S."/>
            <person name="Shapiro H."/>
            <person name="Shiga Y."/>
            <person name="Skalitzky C."/>
            <person name="Smith Z."/>
            <person name="Souvorov A."/>
            <person name="Sung W."/>
            <person name="Tang Z."/>
            <person name="Tsuchiya D."/>
            <person name="Tu H."/>
            <person name="Vos H."/>
            <person name="Wang M."/>
            <person name="Wolf Y.I."/>
            <person name="Yamagata H."/>
            <person name="Yamada T."/>
            <person name="Ye Y."/>
            <person name="Shaw J.R."/>
            <person name="Andrews J."/>
            <person name="Crease T.J."/>
            <person name="Tang H."/>
            <person name="Lucas S.M."/>
            <person name="Robertson H.M."/>
            <person name="Bork P."/>
            <person name="Koonin E.V."/>
            <person name="Zdobnov E.M."/>
            <person name="Grigoriev I.V."/>
            <person name="Lynch M."/>
            <person name="Boore J.L."/>
        </authorList>
    </citation>
    <scope>NUCLEOTIDE SEQUENCE [LARGE SCALE GENOMIC DNA]</scope>
</reference>
<keyword evidence="3 5" id="KW-0371">Homeobox</keyword>
<keyword evidence="9" id="KW-1185">Reference proteome</keyword>
<name>E9FWA4_DAPPU</name>
<organism evidence="8 9">
    <name type="scientific">Daphnia pulex</name>
    <name type="common">Water flea</name>
    <dbReference type="NCBI Taxonomy" id="6669"/>
    <lineage>
        <taxon>Eukaryota</taxon>
        <taxon>Metazoa</taxon>
        <taxon>Ecdysozoa</taxon>
        <taxon>Arthropoda</taxon>
        <taxon>Crustacea</taxon>
        <taxon>Branchiopoda</taxon>
        <taxon>Diplostraca</taxon>
        <taxon>Cladocera</taxon>
        <taxon>Anomopoda</taxon>
        <taxon>Daphniidae</taxon>
        <taxon>Daphnia</taxon>
    </lineage>
</organism>
<evidence type="ECO:0000256" key="2">
    <source>
        <dbReference type="ARBA" id="ARBA00023125"/>
    </source>
</evidence>
<sequence length="56" mass="6803">RKQRTLIKWPAKKALEQYFLMQNKPSIIEIAGLAESLQLDNKVVRVWFYNRRQKEK</sequence>
<dbReference type="InterPro" id="IPR001356">
    <property type="entry name" value="HD"/>
</dbReference>
<dbReference type="Pfam" id="PF00046">
    <property type="entry name" value="Homeodomain"/>
    <property type="match status" value="1"/>
</dbReference>
<dbReference type="PROSITE" id="PS50071">
    <property type="entry name" value="HOMEOBOX_2"/>
    <property type="match status" value="1"/>
</dbReference>
<dbReference type="GO" id="GO:0005634">
    <property type="term" value="C:nucleus"/>
    <property type="evidence" value="ECO:0007669"/>
    <property type="project" value="UniProtKB-SubCell"/>
</dbReference>
<gene>
    <name evidence="8" type="ORF">DAPPUDRAFT_42444</name>
</gene>
<protein>
    <recommendedName>
        <fullName evidence="7">Homeobox domain-containing protein</fullName>
    </recommendedName>
</protein>
<dbReference type="KEGG" id="dpx:DAPPUDRAFT_42444"/>
<dbReference type="EMBL" id="GL732526">
    <property type="protein sequence ID" value="EFX87856.1"/>
    <property type="molecule type" value="Genomic_DNA"/>
</dbReference>
<dbReference type="CDD" id="cd00086">
    <property type="entry name" value="homeodomain"/>
    <property type="match status" value="1"/>
</dbReference>
<accession>E9FWA4</accession>
<comment type="subcellular location">
    <subcellularLocation>
        <location evidence="1 5 6">Nucleus</location>
    </subcellularLocation>
</comment>
<feature type="non-terminal residue" evidence="8">
    <location>
        <position position="1"/>
    </location>
</feature>
<evidence type="ECO:0000256" key="1">
    <source>
        <dbReference type="ARBA" id="ARBA00004123"/>
    </source>
</evidence>
<evidence type="ECO:0000313" key="8">
    <source>
        <dbReference type="EMBL" id="EFX87856.1"/>
    </source>
</evidence>
<evidence type="ECO:0000256" key="3">
    <source>
        <dbReference type="ARBA" id="ARBA00023155"/>
    </source>
</evidence>
<dbReference type="PROSITE" id="PS00027">
    <property type="entry name" value="HOMEOBOX_1"/>
    <property type="match status" value="1"/>
</dbReference>
<dbReference type="GO" id="GO:0000981">
    <property type="term" value="F:DNA-binding transcription factor activity, RNA polymerase II-specific"/>
    <property type="evidence" value="ECO:0007669"/>
    <property type="project" value="InterPro"/>
</dbReference>
<dbReference type="STRING" id="6669.E9FWA4"/>
<dbReference type="PhylomeDB" id="E9FWA4"/>
<keyword evidence="2 5" id="KW-0238">DNA-binding</keyword>
<dbReference type="InterPro" id="IPR009057">
    <property type="entry name" value="Homeodomain-like_sf"/>
</dbReference>
<evidence type="ECO:0000256" key="6">
    <source>
        <dbReference type="RuleBase" id="RU000682"/>
    </source>
</evidence>
<dbReference type="OrthoDB" id="6358449at2759"/>
<dbReference type="PANTHER" id="PTHR11636">
    <property type="entry name" value="POU DOMAIN"/>
    <property type="match status" value="1"/>
</dbReference>
<dbReference type="SMART" id="SM00389">
    <property type="entry name" value="HOX"/>
    <property type="match status" value="1"/>
</dbReference>
<feature type="domain" description="Homeobox" evidence="7">
    <location>
        <begin position="1"/>
        <end position="56"/>
    </location>
</feature>
<keyword evidence="4 5" id="KW-0539">Nucleus</keyword>
<dbReference type="InterPro" id="IPR017970">
    <property type="entry name" value="Homeobox_CS"/>
</dbReference>
<proteinExistence type="predicted"/>
<dbReference type="AlphaFoldDB" id="E9FWA4"/>
<dbReference type="SUPFAM" id="SSF46689">
    <property type="entry name" value="Homeodomain-like"/>
    <property type="match status" value="1"/>
</dbReference>
<evidence type="ECO:0000256" key="4">
    <source>
        <dbReference type="ARBA" id="ARBA00023242"/>
    </source>
</evidence>
<dbReference type="Gene3D" id="1.10.10.60">
    <property type="entry name" value="Homeodomain-like"/>
    <property type="match status" value="1"/>
</dbReference>
<dbReference type="HOGENOM" id="CLU_200825_0_0_1"/>